<gene>
    <name evidence="7" type="ORF">AQPW35_02020</name>
</gene>
<dbReference type="AlphaFoldDB" id="A0A480AHK1"/>
<evidence type="ECO:0000256" key="4">
    <source>
        <dbReference type="ARBA" id="ARBA00023014"/>
    </source>
</evidence>
<dbReference type="Gene3D" id="3.30.70.20">
    <property type="match status" value="3"/>
</dbReference>
<dbReference type="GO" id="GO:0051539">
    <property type="term" value="F:4 iron, 4 sulfur cluster binding"/>
    <property type="evidence" value="ECO:0007669"/>
    <property type="project" value="UniProtKB-KW"/>
</dbReference>
<feature type="domain" description="4Fe-4S ferredoxin-type" evidence="6">
    <location>
        <begin position="378"/>
        <end position="407"/>
    </location>
</feature>
<evidence type="ECO:0000313" key="8">
    <source>
        <dbReference type="Proteomes" id="UP000301751"/>
    </source>
</evidence>
<feature type="domain" description="4Fe-4S ferredoxin-type" evidence="6">
    <location>
        <begin position="606"/>
        <end position="635"/>
    </location>
</feature>
<reference evidence="8" key="1">
    <citation type="submission" date="2019-03" db="EMBL/GenBank/DDBJ databases">
        <title>Aquabacterium pictum sp.nov., the first bacteriochlorophyll a-containing freshwater bacterium in the genus Aquabacterium of the class Betaproteobacteria.</title>
        <authorList>
            <person name="Hirose S."/>
            <person name="Tank M."/>
            <person name="Hara E."/>
            <person name="Tamaki H."/>
            <person name="Takaichi S."/>
            <person name="Haruta S."/>
            <person name="Hanada S."/>
        </authorList>
    </citation>
    <scope>NUCLEOTIDE SEQUENCE [LARGE SCALE GENOMIC DNA]</scope>
    <source>
        <strain evidence="8">W35</strain>
    </source>
</reference>
<keyword evidence="4" id="KW-0411">Iron-sulfur</keyword>
<dbReference type="InterPro" id="IPR050572">
    <property type="entry name" value="Fe-S_Ferredoxin"/>
</dbReference>
<evidence type="ECO:0000259" key="6">
    <source>
        <dbReference type="PROSITE" id="PS51379"/>
    </source>
</evidence>
<keyword evidence="2" id="KW-0479">Metal-binding</keyword>
<feature type="domain" description="4Fe-4S ferredoxin-type" evidence="6">
    <location>
        <begin position="637"/>
        <end position="666"/>
    </location>
</feature>
<dbReference type="GO" id="GO:0046872">
    <property type="term" value="F:metal ion binding"/>
    <property type="evidence" value="ECO:0007669"/>
    <property type="project" value="UniProtKB-KW"/>
</dbReference>
<proteinExistence type="predicted"/>
<dbReference type="SUPFAM" id="SSF54862">
    <property type="entry name" value="4Fe-4S ferredoxins"/>
    <property type="match status" value="1"/>
</dbReference>
<dbReference type="Pfam" id="PF12838">
    <property type="entry name" value="Fer4_7"/>
    <property type="match status" value="1"/>
</dbReference>
<dbReference type="EMBL" id="BJCL01000001">
    <property type="protein sequence ID" value="GCL61121.1"/>
    <property type="molecule type" value="Genomic_DNA"/>
</dbReference>
<dbReference type="InterPro" id="IPR017896">
    <property type="entry name" value="4Fe4S_Fe-S-bd"/>
</dbReference>
<evidence type="ECO:0000256" key="5">
    <source>
        <dbReference type="SAM" id="MobiDB-lite"/>
    </source>
</evidence>
<dbReference type="PROSITE" id="PS00198">
    <property type="entry name" value="4FE4S_FER_1"/>
    <property type="match status" value="3"/>
</dbReference>
<protein>
    <submittedName>
        <fullName evidence="7">4Fe-4S ferredoxin</fullName>
    </submittedName>
</protein>
<dbReference type="PROSITE" id="PS51379">
    <property type="entry name" value="4FE4S_FER_2"/>
    <property type="match status" value="4"/>
</dbReference>
<comment type="caution">
    <text evidence="7">The sequence shown here is derived from an EMBL/GenBank/DDBJ whole genome shotgun (WGS) entry which is preliminary data.</text>
</comment>
<evidence type="ECO:0000313" key="7">
    <source>
        <dbReference type="EMBL" id="GCL61121.1"/>
    </source>
</evidence>
<keyword evidence="8" id="KW-1185">Reference proteome</keyword>
<dbReference type="Proteomes" id="UP000301751">
    <property type="component" value="Unassembled WGS sequence"/>
</dbReference>
<evidence type="ECO:0000256" key="2">
    <source>
        <dbReference type="ARBA" id="ARBA00022723"/>
    </source>
</evidence>
<feature type="region of interest" description="Disordered" evidence="5">
    <location>
        <begin position="352"/>
        <end position="375"/>
    </location>
</feature>
<organism evidence="7 8">
    <name type="scientific">Pseudaquabacterium pictum</name>
    <dbReference type="NCBI Taxonomy" id="2315236"/>
    <lineage>
        <taxon>Bacteria</taxon>
        <taxon>Pseudomonadati</taxon>
        <taxon>Pseudomonadota</taxon>
        <taxon>Betaproteobacteria</taxon>
        <taxon>Burkholderiales</taxon>
        <taxon>Sphaerotilaceae</taxon>
        <taxon>Pseudaquabacterium</taxon>
    </lineage>
</organism>
<name>A0A480AHK1_9BURK</name>
<keyword evidence="1" id="KW-0004">4Fe-4S</keyword>
<sequence length="747" mass="78313">MKMLLCDCNRTMPLDRPALAKALAQTPGASAEGIDTPLSGLCRREAGQFQRAAVATAGQAEPLLVACTQESRLFTELNAATEGSAGPDVRPIHFVNLRETGGWSRDAAQATPKLAALIAAAQLPDAEPVGTVGYHSAGRCLVIGGAEAAERAAALLADKLQVSLLVTQPGGALAQQHQHAVHSGQLTGLTGHLGRFEASWTTSNPIDLDLCTRCNACVDACPEGAIDFSYQVDLALCKNHRDCVRVCEAAGAIDFQREPVTVSETFDLVLDLRPQPHFTQHQPPQGYLHAGGDERRLMAAVLDLRERVGDFEKPRFFQYRQSLCAHSRNQQTGCTACIDVCSARAIRSDASLKGKRTGKSRGPVPGAPAPGAPAGQGGGVVVDPHLCVGCGACSTVCPSGAMSFAYPGPVDQGRRLRTLLQTYARAGGRDAALLLHSEGAGARLIDELGRAARSDRRATLAQGGLHGVPARVLPVALWHTASVGLDLWLAAKAQGASQVWVLLTDEEAPEYRDALAAQMAVANAVLTGLGYAGEHLRLIEARDARDLAALDAALRAAPAKTVARPASFAAQGDKRGTLDLALDHLLAQAPVPAETIPLPAAGAPFGSLQVDTAACTLCLSCVGACPAGALADNPDKPQLRFIEKNCVQCGLCATTCPESAITLQPRLWLADGGKARAAARVLHEVEPFACVRCGKPFGTLRAIEGMIAKLGGHPAFQGAAAQRLKMCGDCRVIDIHTNPNEVKITDL</sequence>
<accession>A0A480AHK1</accession>
<feature type="domain" description="4Fe-4S ferredoxin-type" evidence="6">
    <location>
        <begin position="202"/>
        <end position="231"/>
    </location>
</feature>
<dbReference type="PANTHER" id="PTHR43687:SF4">
    <property type="entry name" value="BLR5484 PROTEIN"/>
    <property type="match status" value="1"/>
</dbReference>
<dbReference type="InterPro" id="IPR017900">
    <property type="entry name" value="4Fe4S_Fe_S_CS"/>
</dbReference>
<evidence type="ECO:0000256" key="3">
    <source>
        <dbReference type="ARBA" id="ARBA00023004"/>
    </source>
</evidence>
<dbReference type="RefSeq" id="WP_162520667.1">
    <property type="nucleotide sequence ID" value="NZ_BJCL01000001.1"/>
</dbReference>
<evidence type="ECO:0000256" key="1">
    <source>
        <dbReference type="ARBA" id="ARBA00022485"/>
    </source>
</evidence>
<dbReference type="Pfam" id="PF13187">
    <property type="entry name" value="Fer4_9"/>
    <property type="match status" value="1"/>
</dbReference>
<dbReference type="Pfam" id="PF00037">
    <property type="entry name" value="Fer4"/>
    <property type="match status" value="1"/>
</dbReference>
<keyword evidence="3" id="KW-0408">Iron</keyword>
<dbReference type="PANTHER" id="PTHR43687">
    <property type="entry name" value="ADENYLYLSULFATE REDUCTASE, BETA SUBUNIT"/>
    <property type="match status" value="1"/>
</dbReference>